<dbReference type="Gene3D" id="1.20.120.1020">
    <property type="entry name" value="Prion-inhibition and propagation, HeLo domain"/>
    <property type="match status" value="1"/>
</dbReference>
<feature type="chain" id="PRO_5035425340" evidence="2">
    <location>
        <begin position="24"/>
        <end position="394"/>
    </location>
</feature>
<evidence type="ECO:0000259" key="4">
    <source>
        <dbReference type="Pfam" id="PF24883"/>
    </source>
</evidence>
<comment type="caution">
    <text evidence="5">The sequence shown here is derived from an EMBL/GenBank/DDBJ whole genome shotgun (WGS) entry which is preliminary data.</text>
</comment>
<keyword evidence="2" id="KW-0732">Signal</keyword>
<dbReference type="InterPro" id="IPR029498">
    <property type="entry name" value="HeLo_dom"/>
</dbReference>
<reference evidence="5" key="1">
    <citation type="journal article" date="2021" name="Nat. Commun.">
        <title>Genetic determinants of endophytism in the Arabidopsis root mycobiome.</title>
        <authorList>
            <person name="Mesny F."/>
            <person name="Miyauchi S."/>
            <person name="Thiergart T."/>
            <person name="Pickel B."/>
            <person name="Atanasova L."/>
            <person name="Karlsson M."/>
            <person name="Huettel B."/>
            <person name="Barry K.W."/>
            <person name="Haridas S."/>
            <person name="Chen C."/>
            <person name="Bauer D."/>
            <person name="Andreopoulos W."/>
            <person name="Pangilinan J."/>
            <person name="LaButti K."/>
            <person name="Riley R."/>
            <person name="Lipzen A."/>
            <person name="Clum A."/>
            <person name="Drula E."/>
            <person name="Henrissat B."/>
            <person name="Kohler A."/>
            <person name="Grigoriev I.V."/>
            <person name="Martin F.M."/>
            <person name="Hacquard S."/>
        </authorList>
    </citation>
    <scope>NUCLEOTIDE SEQUENCE</scope>
    <source>
        <strain evidence="5">MPI-CAGE-AT-0016</strain>
    </source>
</reference>
<evidence type="ECO:0000259" key="3">
    <source>
        <dbReference type="Pfam" id="PF14479"/>
    </source>
</evidence>
<dbReference type="OrthoDB" id="539213at2759"/>
<organism evidence="5 6">
    <name type="scientific">Plectosphaerella cucumerina</name>
    <dbReference type="NCBI Taxonomy" id="40658"/>
    <lineage>
        <taxon>Eukaryota</taxon>
        <taxon>Fungi</taxon>
        <taxon>Dikarya</taxon>
        <taxon>Ascomycota</taxon>
        <taxon>Pezizomycotina</taxon>
        <taxon>Sordariomycetes</taxon>
        <taxon>Hypocreomycetidae</taxon>
        <taxon>Glomerellales</taxon>
        <taxon>Plectosphaerellaceae</taxon>
        <taxon>Plectosphaerella</taxon>
    </lineage>
</organism>
<feature type="signal peptide" evidence="2">
    <location>
        <begin position="1"/>
        <end position="23"/>
    </location>
</feature>
<protein>
    <submittedName>
        <fullName evidence="5">Prion-inhibition and propagation-domain-containing protein</fullName>
    </submittedName>
</protein>
<dbReference type="PANTHER" id="PTHR10039">
    <property type="entry name" value="AMELOGENIN"/>
    <property type="match status" value="1"/>
</dbReference>
<keyword evidence="5" id="KW-0034">Amyloid</keyword>
<dbReference type="EMBL" id="JAGPXD010000006">
    <property type="protein sequence ID" value="KAH7349770.1"/>
    <property type="molecule type" value="Genomic_DNA"/>
</dbReference>
<dbReference type="InterPro" id="IPR038305">
    <property type="entry name" value="HeLo_sf"/>
</dbReference>
<evidence type="ECO:0000256" key="2">
    <source>
        <dbReference type="SAM" id="SignalP"/>
    </source>
</evidence>
<dbReference type="AlphaFoldDB" id="A0A8K0T985"/>
<evidence type="ECO:0000313" key="6">
    <source>
        <dbReference type="Proteomes" id="UP000813385"/>
    </source>
</evidence>
<feature type="domain" description="Nephrocystin 3-like N-terminal" evidence="4">
    <location>
        <begin position="198"/>
        <end position="351"/>
    </location>
</feature>
<evidence type="ECO:0000313" key="5">
    <source>
        <dbReference type="EMBL" id="KAH7349770.1"/>
    </source>
</evidence>
<keyword evidence="6" id="KW-1185">Reference proteome</keyword>
<keyword evidence="1" id="KW-0677">Repeat</keyword>
<dbReference type="Proteomes" id="UP000813385">
    <property type="component" value="Unassembled WGS sequence"/>
</dbReference>
<dbReference type="PANTHER" id="PTHR10039:SF14">
    <property type="entry name" value="NACHT DOMAIN-CONTAINING PROTEIN"/>
    <property type="match status" value="1"/>
</dbReference>
<evidence type="ECO:0000256" key="1">
    <source>
        <dbReference type="ARBA" id="ARBA00022737"/>
    </source>
</evidence>
<feature type="domain" description="Prion-inhibition and propagation HeLo" evidence="3">
    <location>
        <begin position="5"/>
        <end position="100"/>
    </location>
</feature>
<gene>
    <name evidence="5" type="ORF">B0T11DRAFT_321610</name>
</gene>
<dbReference type="Pfam" id="PF24883">
    <property type="entry name" value="NPHP3_N"/>
    <property type="match status" value="1"/>
</dbReference>
<dbReference type="InterPro" id="IPR056884">
    <property type="entry name" value="NPHP3-like_N"/>
</dbReference>
<proteinExistence type="predicted"/>
<keyword evidence="5" id="KW-0640">Prion</keyword>
<sequence>MEAAGFAVGIAGLAGLFSACLEAVNRAQSYRSFESDAKALDLQFAATKVRLESWGRAVGILDLELADDSHDDTPRHHPALDDAQTQKAKLEIFGFVKEICESAGGGKLRLGVVDLLQVSDLPKEHGGSSRRKLAWAMGGKLRRTEQVELFKELIQTLYNLVPPDDYEAGAPIVDAWSAEFSQIVSRLEAQAKRDVHAWWASRDFPSSAKIFWVYRPAGFGKTILYANMVQYLTGKLDTPIAYFFFADSQGREDPFLAVRSWVSQVISGHEGAFRLALQRQEIDPDPLATRYTIISLFKDLIRLVPGCTFVLDSLDKYTYIDGGSPSSVVSFLDTVTTAITGTETRLLVISRFLTDIQYTLEGEDPSRLSELKLQPEIIQGDIMAYSRDIVDKKL</sequence>
<accession>A0A8K0T985</accession>
<dbReference type="Pfam" id="PF14479">
    <property type="entry name" value="HeLo"/>
    <property type="match status" value="1"/>
</dbReference>
<name>A0A8K0T985_9PEZI</name>